<evidence type="ECO:0000313" key="8">
    <source>
        <dbReference type="Proteomes" id="UP001428817"/>
    </source>
</evidence>
<dbReference type="PANTHER" id="PTHR35798:SF1">
    <property type="entry name" value="CELL DIVISION PROTEIN SEPF"/>
    <property type="match status" value="1"/>
</dbReference>
<dbReference type="InterPro" id="IPR038594">
    <property type="entry name" value="SepF-like_sf"/>
</dbReference>
<keyword evidence="2 5" id="KW-0717">Septation</keyword>
<comment type="function">
    <text evidence="4 5">Cell division protein that is part of the divisome complex and is recruited early to the Z-ring. Probably stimulates Z-ring formation, perhaps through the cross-linking of FtsZ protofilaments. Its function overlaps with FtsA.</text>
</comment>
<evidence type="ECO:0000256" key="3">
    <source>
        <dbReference type="ARBA" id="ARBA00023306"/>
    </source>
</evidence>
<dbReference type="InterPro" id="IPR007561">
    <property type="entry name" value="Cell_div_SepF/SepF-rel"/>
</dbReference>
<feature type="compositionally biased region" description="Basic and acidic residues" evidence="6">
    <location>
        <begin position="32"/>
        <end position="104"/>
    </location>
</feature>
<evidence type="ECO:0000256" key="6">
    <source>
        <dbReference type="SAM" id="MobiDB-lite"/>
    </source>
</evidence>
<dbReference type="Pfam" id="PF04472">
    <property type="entry name" value="SepF"/>
    <property type="match status" value="1"/>
</dbReference>
<protein>
    <recommendedName>
        <fullName evidence="5">Cell division protein SepF</fullName>
    </recommendedName>
</protein>
<dbReference type="GO" id="GO:0051301">
    <property type="term" value="P:cell division"/>
    <property type="evidence" value="ECO:0007669"/>
    <property type="project" value="UniProtKB-KW"/>
</dbReference>
<dbReference type="PANTHER" id="PTHR35798">
    <property type="entry name" value="CELL DIVISION PROTEIN SEPF"/>
    <property type="match status" value="1"/>
</dbReference>
<feature type="region of interest" description="Disordered" evidence="6">
    <location>
        <begin position="24"/>
        <end position="114"/>
    </location>
</feature>
<dbReference type="HAMAP" id="MF_01197">
    <property type="entry name" value="SepF"/>
    <property type="match status" value="1"/>
</dbReference>
<dbReference type="Gene3D" id="3.30.110.150">
    <property type="entry name" value="SepF-like protein"/>
    <property type="match status" value="1"/>
</dbReference>
<evidence type="ECO:0000256" key="2">
    <source>
        <dbReference type="ARBA" id="ARBA00023210"/>
    </source>
</evidence>
<evidence type="ECO:0000313" key="7">
    <source>
        <dbReference type="EMBL" id="GAA5168038.1"/>
    </source>
</evidence>
<comment type="subcellular location">
    <subcellularLocation>
        <location evidence="5">Cytoplasm</location>
    </subcellularLocation>
    <text evidence="5">Localizes to the division site, in a FtsZ-dependent manner.</text>
</comment>
<sequence>MSTLYRLKAYFGMVPAEDMDAYLDYDDEPGYYEDRRPDYPEPRGGSRAESDSRLPERVPPERHYPDRRYEQHPTERRAADRPMDRQVDRHPERLTMERHAERPSLDPVGAGHSAPVHGALAIEPMVASKPNLAEVPRRAPSVADAEPLTSAGGKQVPLSRITTVHPRSYDEARTIGERYRDGIPVIINLTELDDAAAKRLVDFAAGLAFALRGSIDKITSRVFLLSPVGVEVSAEDRRRLAERGFFGQV</sequence>
<comment type="similarity">
    <text evidence="5">Belongs to the SepF family.</text>
</comment>
<evidence type="ECO:0000256" key="1">
    <source>
        <dbReference type="ARBA" id="ARBA00022618"/>
    </source>
</evidence>
<name>A0ABP9QVQ5_9PSEU</name>
<gene>
    <name evidence="5" type="primary">sepF</name>
    <name evidence="7" type="ORF">GCM10023321_61570</name>
</gene>
<evidence type="ECO:0000256" key="4">
    <source>
        <dbReference type="ARBA" id="ARBA00044936"/>
    </source>
</evidence>
<dbReference type="RefSeq" id="WP_185065340.1">
    <property type="nucleotide sequence ID" value="NZ_BAABJP010000039.1"/>
</dbReference>
<keyword evidence="8" id="KW-1185">Reference proteome</keyword>
<dbReference type="InterPro" id="IPR023052">
    <property type="entry name" value="Cell_div_SepF"/>
</dbReference>
<keyword evidence="3 5" id="KW-0131">Cell cycle</keyword>
<keyword evidence="5" id="KW-0963">Cytoplasm</keyword>
<evidence type="ECO:0000256" key="5">
    <source>
        <dbReference type="HAMAP-Rule" id="MF_01197"/>
    </source>
</evidence>
<proteinExistence type="inferred from homology"/>
<organism evidence="7 8">
    <name type="scientific">Pseudonocardia eucalypti</name>
    <dbReference type="NCBI Taxonomy" id="648755"/>
    <lineage>
        <taxon>Bacteria</taxon>
        <taxon>Bacillati</taxon>
        <taxon>Actinomycetota</taxon>
        <taxon>Actinomycetes</taxon>
        <taxon>Pseudonocardiales</taxon>
        <taxon>Pseudonocardiaceae</taxon>
        <taxon>Pseudonocardia</taxon>
    </lineage>
</organism>
<comment type="subunit">
    <text evidence="5">Homodimer. Interacts with FtsZ.</text>
</comment>
<comment type="caution">
    <text evidence="7">The sequence shown here is derived from an EMBL/GenBank/DDBJ whole genome shotgun (WGS) entry which is preliminary data.</text>
</comment>
<accession>A0ABP9QVQ5</accession>
<dbReference type="Proteomes" id="UP001428817">
    <property type="component" value="Unassembled WGS sequence"/>
</dbReference>
<dbReference type="EMBL" id="BAABJP010000039">
    <property type="protein sequence ID" value="GAA5168038.1"/>
    <property type="molecule type" value="Genomic_DNA"/>
</dbReference>
<keyword evidence="1 5" id="KW-0132">Cell division</keyword>
<reference evidence="8" key="1">
    <citation type="journal article" date="2019" name="Int. J. Syst. Evol. Microbiol.">
        <title>The Global Catalogue of Microorganisms (GCM) 10K type strain sequencing project: providing services to taxonomists for standard genome sequencing and annotation.</title>
        <authorList>
            <consortium name="The Broad Institute Genomics Platform"/>
            <consortium name="The Broad Institute Genome Sequencing Center for Infectious Disease"/>
            <person name="Wu L."/>
            <person name="Ma J."/>
        </authorList>
    </citation>
    <scope>NUCLEOTIDE SEQUENCE [LARGE SCALE GENOMIC DNA]</scope>
    <source>
        <strain evidence="8">JCM 18303</strain>
    </source>
</reference>